<dbReference type="Proteomes" id="UP000004910">
    <property type="component" value="Unassembled WGS sequence"/>
</dbReference>
<dbReference type="HOGENOM" id="CLU_176133_0_0_9"/>
<evidence type="ECO:0000256" key="2">
    <source>
        <dbReference type="ARBA" id="ARBA00012274"/>
    </source>
</evidence>
<comment type="caution">
    <text evidence="7">The sequence shown here is derived from an EMBL/GenBank/DDBJ whole genome shotgun (WGS) entry which is preliminary data.</text>
</comment>
<keyword evidence="8" id="KW-1185">Reference proteome</keyword>
<comment type="catalytic activity">
    <reaction evidence="5">
        <text>a 2'-deoxyribonucleoside 5'-diphosphate + [thioredoxin]-disulfide + H2O = a ribonucleoside 5'-diphosphate + [thioredoxin]-dithiol</text>
        <dbReference type="Rhea" id="RHEA:23252"/>
        <dbReference type="Rhea" id="RHEA-COMP:10698"/>
        <dbReference type="Rhea" id="RHEA-COMP:10700"/>
        <dbReference type="ChEBI" id="CHEBI:15377"/>
        <dbReference type="ChEBI" id="CHEBI:29950"/>
        <dbReference type="ChEBI" id="CHEBI:50058"/>
        <dbReference type="ChEBI" id="CHEBI:57930"/>
        <dbReference type="ChEBI" id="CHEBI:73316"/>
        <dbReference type="EC" id="1.17.4.1"/>
    </reaction>
</comment>
<reference evidence="7" key="2">
    <citation type="submission" date="2014-06" db="EMBL/GenBank/DDBJ databases">
        <title>Draft genome sequence of Clostridium spiroforme (DSM 1552).</title>
        <authorList>
            <person name="Sudarsanam P."/>
            <person name="Ley R."/>
            <person name="Guruge J."/>
            <person name="Turnbaugh P.J."/>
            <person name="Mahowald M."/>
            <person name="Liep D."/>
            <person name="Gordon J."/>
        </authorList>
    </citation>
    <scope>NUCLEOTIDE SEQUENCE</scope>
    <source>
        <strain evidence="7">DSM 1552</strain>
    </source>
</reference>
<organism evidence="7 8">
    <name type="scientific">Thomasclavelia spiroformis DSM 1552</name>
    <dbReference type="NCBI Taxonomy" id="428126"/>
    <lineage>
        <taxon>Bacteria</taxon>
        <taxon>Bacillati</taxon>
        <taxon>Bacillota</taxon>
        <taxon>Erysipelotrichia</taxon>
        <taxon>Erysipelotrichales</taxon>
        <taxon>Coprobacillaceae</taxon>
        <taxon>Thomasclavelia</taxon>
    </lineage>
</organism>
<evidence type="ECO:0000256" key="3">
    <source>
        <dbReference type="ARBA" id="ARBA00022634"/>
    </source>
</evidence>
<dbReference type="GO" id="GO:0000166">
    <property type="term" value="F:nucleotide binding"/>
    <property type="evidence" value="ECO:0007669"/>
    <property type="project" value="UniProtKB-KW"/>
</dbReference>
<evidence type="ECO:0000313" key="7">
    <source>
        <dbReference type="EMBL" id="EDS76022.1"/>
    </source>
</evidence>
<evidence type="ECO:0000313" key="8">
    <source>
        <dbReference type="Proteomes" id="UP000004910"/>
    </source>
</evidence>
<dbReference type="STRING" id="428126.CLOSPI_00135"/>
<evidence type="ECO:0000256" key="1">
    <source>
        <dbReference type="ARBA" id="ARBA00007405"/>
    </source>
</evidence>
<protein>
    <recommendedName>
        <fullName evidence="2">ribonucleoside-diphosphate reductase</fullName>
        <ecNumber evidence="2">1.17.4.1</ecNumber>
    </recommendedName>
</protein>
<dbReference type="EC" id="1.17.4.1" evidence="2"/>
<dbReference type="AlphaFoldDB" id="B1BYY1"/>
<proteinExistence type="inferred from homology"/>
<keyword evidence="4" id="KW-0547">Nucleotide-binding</keyword>
<sequence length="90" mass="9828">MKNDVKENKMKIEFQPQGVCARQIIIDIENDIVNDVKFIGGCSGNTQGVGALAKGMKVSEVIERLKGIRCAAKSTSCPDQFAKALMKHTM</sequence>
<feature type="domain" description="TSCPD" evidence="6">
    <location>
        <begin position="12"/>
        <end position="88"/>
    </location>
</feature>
<reference evidence="7" key="1">
    <citation type="submission" date="2008-02" db="EMBL/GenBank/DDBJ databases">
        <authorList>
            <person name="Fulton L."/>
            <person name="Clifton S."/>
            <person name="Fulton B."/>
            <person name="Xu J."/>
            <person name="Minx P."/>
            <person name="Pepin K.H."/>
            <person name="Johnson M."/>
            <person name="Thiruvilangam P."/>
            <person name="Bhonagiri V."/>
            <person name="Nash W.E."/>
            <person name="Mardis E.R."/>
            <person name="Wilson R.K."/>
        </authorList>
    </citation>
    <scope>NUCLEOTIDE SEQUENCE [LARGE SCALE GENOMIC DNA]</scope>
    <source>
        <strain evidence="7">DSM 1552</strain>
    </source>
</reference>
<dbReference type="eggNOG" id="ENOG5032YE7">
    <property type="taxonomic scope" value="Bacteria"/>
</dbReference>
<evidence type="ECO:0000256" key="5">
    <source>
        <dbReference type="ARBA" id="ARBA00047754"/>
    </source>
</evidence>
<dbReference type="EMBL" id="ABIK02000003">
    <property type="protein sequence ID" value="EDS76022.1"/>
    <property type="molecule type" value="Genomic_DNA"/>
</dbReference>
<name>B1BYY1_9FIRM</name>
<dbReference type="InterPro" id="IPR024434">
    <property type="entry name" value="TSCPD_dom"/>
</dbReference>
<comment type="similarity">
    <text evidence="1">Belongs to the ribonucleoside diphosphate reductase class-2 family.</text>
</comment>
<dbReference type="Pfam" id="PF12637">
    <property type="entry name" value="TSCPD"/>
    <property type="match status" value="1"/>
</dbReference>
<dbReference type="InterPro" id="IPR023806">
    <property type="entry name" value="CHP03905"/>
</dbReference>
<dbReference type="GO" id="GO:0071897">
    <property type="term" value="P:DNA biosynthetic process"/>
    <property type="evidence" value="ECO:0007669"/>
    <property type="project" value="UniProtKB-KW"/>
</dbReference>
<accession>B1BYY1</accession>
<dbReference type="NCBIfam" id="TIGR03905">
    <property type="entry name" value="TIGR03905_4_Cys"/>
    <property type="match status" value="1"/>
</dbReference>
<gene>
    <name evidence="7" type="ORF">CLOSPI_00135</name>
</gene>
<evidence type="ECO:0000259" key="6">
    <source>
        <dbReference type="Pfam" id="PF12637"/>
    </source>
</evidence>
<evidence type="ECO:0000256" key="4">
    <source>
        <dbReference type="ARBA" id="ARBA00022741"/>
    </source>
</evidence>
<dbReference type="GO" id="GO:0004748">
    <property type="term" value="F:ribonucleoside-diphosphate reductase activity, thioredoxin disulfide as acceptor"/>
    <property type="evidence" value="ECO:0007669"/>
    <property type="project" value="UniProtKB-EC"/>
</dbReference>
<keyword evidence="3" id="KW-0237">DNA synthesis</keyword>